<dbReference type="NCBIfam" id="NF004161">
    <property type="entry name" value="PRK05627.1-4"/>
    <property type="match status" value="1"/>
</dbReference>
<keyword evidence="8 15" id="KW-0547">Nucleotide-binding</keyword>
<dbReference type="SUPFAM" id="SSF52374">
    <property type="entry name" value="Nucleotidylyl transferase"/>
    <property type="match status" value="1"/>
</dbReference>
<dbReference type="NCBIfam" id="NF004160">
    <property type="entry name" value="PRK05627.1-3"/>
    <property type="match status" value="1"/>
</dbReference>
<evidence type="ECO:0000256" key="14">
    <source>
        <dbReference type="ARBA" id="ARBA00049494"/>
    </source>
</evidence>
<dbReference type="Gene3D" id="2.40.30.30">
    <property type="entry name" value="Riboflavin kinase-like"/>
    <property type="match status" value="1"/>
</dbReference>
<dbReference type="RefSeq" id="WP_066150114.1">
    <property type="nucleotide sequence ID" value="NZ_CP020814.1"/>
</dbReference>
<keyword evidence="11 15" id="KW-0067">ATP-binding</keyword>
<dbReference type="GO" id="GO:0003919">
    <property type="term" value="F:FMN adenylyltransferase activity"/>
    <property type="evidence" value="ECO:0007669"/>
    <property type="project" value="UniProtKB-UniRule"/>
</dbReference>
<reference evidence="17 18" key="1">
    <citation type="submission" date="2017-04" db="EMBL/GenBank/DDBJ databases">
        <title>Bacillus krulwichiae AM31D Genome sequencing and assembly.</title>
        <authorList>
            <person name="Krulwich T.A."/>
            <person name="Anastor L."/>
            <person name="Ehrlich R."/>
            <person name="Ehrlich G.D."/>
            <person name="Janto B."/>
        </authorList>
    </citation>
    <scope>NUCLEOTIDE SEQUENCE [LARGE SCALE GENOMIC DNA]</scope>
    <source>
        <strain evidence="17 18">AM31D</strain>
    </source>
</reference>
<dbReference type="NCBIfam" id="TIGR00083">
    <property type="entry name" value="ribF"/>
    <property type="match status" value="1"/>
</dbReference>
<dbReference type="PANTHER" id="PTHR22749:SF6">
    <property type="entry name" value="RIBOFLAVIN KINASE"/>
    <property type="match status" value="1"/>
</dbReference>
<comment type="pathway">
    <text evidence="3 15">Cofactor biosynthesis; FMN biosynthesis; FMN from riboflavin (ATP route): step 1/1.</text>
</comment>
<feature type="domain" description="Riboflavin kinase" evidence="16">
    <location>
        <begin position="185"/>
        <end position="311"/>
    </location>
</feature>
<dbReference type="Pfam" id="PF01687">
    <property type="entry name" value="Flavokinase"/>
    <property type="match status" value="1"/>
</dbReference>
<keyword evidence="7 15" id="KW-0548">Nucleotidyltransferase</keyword>
<keyword evidence="9 15" id="KW-0418">Kinase</keyword>
<dbReference type="InterPro" id="IPR023468">
    <property type="entry name" value="Riboflavin_kinase"/>
</dbReference>
<protein>
    <recommendedName>
        <fullName evidence="15">Riboflavin biosynthesis protein</fullName>
    </recommendedName>
    <domain>
        <recommendedName>
            <fullName evidence="15">Riboflavin kinase</fullName>
            <ecNumber evidence="15">2.7.1.26</ecNumber>
        </recommendedName>
        <alternativeName>
            <fullName evidence="15">Flavokinase</fullName>
        </alternativeName>
    </domain>
    <domain>
        <recommendedName>
            <fullName evidence="15">FMN adenylyltransferase</fullName>
            <ecNumber evidence="15">2.7.7.2</ecNumber>
        </recommendedName>
        <alternativeName>
            <fullName evidence="15">FAD pyrophosphorylase</fullName>
        </alternativeName>
        <alternativeName>
            <fullName evidence="15">FAD synthase</fullName>
        </alternativeName>
    </domain>
</protein>
<keyword evidence="10 15" id="KW-0274">FAD</keyword>
<evidence type="ECO:0000256" key="9">
    <source>
        <dbReference type="ARBA" id="ARBA00022777"/>
    </source>
</evidence>
<evidence type="ECO:0000256" key="8">
    <source>
        <dbReference type="ARBA" id="ARBA00022741"/>
    </source>
</evidence>
<dbReference type="EMBL" id="CP020814">
    <property type="protein sequence ID" value="ARK30958.1"/>
    <property type="molecule type" value="Genomic_DNA"/>
</dbReference>
<dbReference type="STRING" id="199441.BkAM31D_14545"/>
<evidence type="ECO:0000256" key="11">
    <source>
        <dbReference type="ARBA" id="ARBA00022840"/>
    </source>
</evidence>
<dbReference type="InterPro" id="IPR023465">
    <property type="entry name" value="Riboflavin_kinase_dom_sf"/>
</dbReference>
<dbReference type="CDD" id="cd02064">
    <property type="entry name" value="FAD_synthetase_N"/>
    <property type="match status" value="1"/>
</dbReference>
<evidence type="ECO:0000256" key="3">
    <source>
        <dbReference type="ARBA" id="ARBA00005201"/>
    </source>
</evidence>
<keyword evidence="5 15" id="KW-0288">FMN</keyword>
<dbReference type="NCBIfam" id="NF004162">
    <property type="entry name" value="PRK05627.1-5"/>
    <property type="match status" value="1"/>
</dbReference>
<evidence type="ECO:0000313" key="17">
    <source>
        <dbReference type="EMBL" id="ARK30958.1"/>
    </source>
</evidence>
<dbReference type="PIRSF" id="PIRSF004491">
    <property type="entry name" value="FAD_Synth"/>
    <property type="match status" value="1"/>
</dbReference>
<evidence type="ECO:0000256" key="10">
    <source>
        <dbReference type="ARBA" id="ARBA00022827"/>
    </source>
</evidence>
<evidence type="ECO:0000256" key="5">
    <source>
        <dbReference type="ARBA" id="ARBA00022643"/>
    </source>
</evidence>
<dbReference type="GO" id="GO:0008531">
    <property type="term" value="F:riboflavin kinase activity"/>
    <property type="evidence" value="ECO:0007669"/>
    <property type="project" value="UniProtKB-UniRule"/>
</dbReference>
<dbReference type="InterPro" id="IPR002606">
    <property type="entry name" value="Riboflavin_kinase_bac"/>
</dbReference>
<comment type="catalytic activity">
    <reaction evidence="14 15">
        <text>FMN + ATP + H(+) = FAD + diphosphate</text>
        <dbReference type="Rhea" id="RHEA:17237"/>
        <dbReference type="ChEBI" id="CHEBI:15378"/>
        <dbReference type="ChEBI" id="CHEBI:30616"/>
        <dbReference type="ChEBI" id="CHEBI:33019"/>
        <dbReference type="ChEBI" id="CHEBI:57692"/>
        <dbReference type="ChEBI" id="CHEBI:58210"/>
        <dbReference type="EC" id="2.7.7.2"/>
    </reaction>
</comment>
<keyword evidence="12" id="KW-0511">Multifunctional enzyme</keyword>
<keyword evidence="18" id="KW-1185">Reference proteome</keyword>
<dbReference type="Proteomes" id="UP000193006">
    <property type="component" value="Chromosome"/>
</dbReference>
<name>A0A1X9MC28_9BACI</name>
<evidence type="ECO:0000256" key="4">
    <source>
        <dbReference type="ARBA" id="ARBA00022630"/>
    </source>
</evidence>
<proteinExistence type="inferred from homology"/>
<dbReference type="EC" id="2.7.1.26" evidence="15"/>
<dbReference type="UniPathway" id="UPA00276">
    <property type="reaction ID" value="UER00406"/>
</dbReference>
<evidence type="ECO:0000256" key="6">
    <source>
        <dbReference type="ARBA" id="ARBA00022679"/>
    </source>
</evidence>
<evidence type="ECO:0000256" key="7">
    <source>
        <dbReference type="ARBA" id="ARBA00022695"/>
    </source>
</evidence>
<dbReference type="InterPro" id="IPR015864">
    <property type="entry name" value="FAD_synthase"/>
</dbReference>
<dbReference type="SUPFAM" id="SSF82114">
    <property type="entry name" value="Riboflavin kinase-like"/>
    <property type="match status" value="1"/>
</dbReference>
<organism evidence="17 18">
    <name type="scientific">Halalkalibacter krulwichiae</name>
    <dbReference type="NCBI Taxonomy" id="199441"/>
    <lineage>
        <taxon>Bacteria</taxon>
        <taxon>Bacillati</taxon>
        <taxon>Bacillota</taxon>
        <taxon>Bacilli</taxon>
        <taxon>Bacillales</taxon>
        <taxon>Bacillaceae</taxon>
        <taxon>Halalkalibacter</taxon>
    </lineage>
</organism>
<keyword evidence="6 15" id="KW-0808">Transferase</keyword>
<dbReference type="GO" id="GO:0009231">
    <property type="term" value="P:riboflavin biosynthetic process"/>
    <property type="evidence" value="ECO:0007669"/>
    <property type="project" value="InterPro"/>
</dbReference>
<evidence type="ECO:0000313" key="18">
    <source>
        <dbReference type="Proteomes" id="UP000193006"/>
    </source>
</evidence>
<keyword evidence="4 15" id="KW-0285">Flavoprotein</keyword>
<comment type="similarity">
    <text evidence="15">Belongs to the ribF family.</text>
</comment>
<dbReference type="EC" id="2.7.7.2" evidence="15"/>
<evidence type="ECO:0000256" key="2">
    <source>
        <dbReference type="ARBA" id="ARBA00004726"/>
    </source>
</evidence>
<dbReference type="Pfam" id="PF06574">
    <property type="entry name" value="FAD_syn"/>
    <property type="match status" value="1"/>
</dbReference>
<dbReference type="GO" id="GO:0009398">
    <property type="term" value="P:FMN biosynthetic process"/>
    <property type="evidence" value="ECO:0007669"/>
    <property type="project" value="UniProtKB-UniRule"/>
</dbReference>
<dbReference type="PANTHER" id="PTHR22749">
    <property type="entry name" value="RIBOFLAVIN KINASE/FMN ADENYLYLTRANSFERASE"/>
    <property type="match status" value="1"/>
</dbReference>
<dbReference type="InterPro" id="IPR014729">
    <property type="entry name" value="Rossmann-like_a/b/a_fold"/>
</dbReference>
<accession>A0A1X9MC28</accession>
<evidence type="ECO:0000256" key="12">
    <source>
        <dbReference type="ARBA" id="ARBA00023268"/>
    </source>
</evidence>
<dbReference type="Gene3D" id="3.40.50.620">
    <property type="entry name" value="HUPs"/>
    <property type="match status" value="1"/>
</dbReference>
<gene>
    <name evidence="17" type="primary">ribF_2</name>
    <name evidence="17" type="ORF">BkAM31D_14545</name>
</gene>
<dbReference type="InterPro" id="IPR015865">
    <property type="entry name" value="Riboflavin_kinase_bac/euk"/>
</dbReference>
<evidence type="ECO:0000259" key="16">
    <source>
        <dbReference type="SMART" id="SM00904"/>
    </source>
</evidence>
<comment type="pathway">
    <text evidence="2 15">Cofactor biosynthesis; FAD biosynthesis; FAD from FMN: step 1/1.</text>
</comment>
<dbReference type="AlphaFoldDB" id="A0A1X9MC28"/>
<dbReference type="FunFam" id="2.40.30.30:FF:000003">
    <property type="entry name" value="Riboflavin biosynthesis protein"/>
    <property type="match status" value="1"/>
</dbReference>
<evidence type="ECO:0000256" key="1">
    <source>
        <dbReference type="ARBA" id="ARBA00002121"/>
    </source>
</evidence>
<dbReference type="UniPathway" id="UPA00277">
    <property type="reaction ID" value="UER00407"/>
</dbReference>
<comment type="function">
    <text evidence="1">Catalyzes the phosphorylation of riboflavin to FMN followed by the adenylation of FMN to FAD.</text>
</comment>
<dbReference type="FunFam" id="3.40.50.620:FF:000021">
    <property type="entry name" value="Riboflavin biosynthesis protein"/>
    <property type="match status" value="1"/>
</dbReference>
<dbReference type="GO" id="GO:0006747">
    <property type="term" value="P:FAD biosynthetic process"/>
    <property type="evidence" value="ECO:0007669"/>
    <property type="project" value="UniProtKB-UniRule"/>
</dbReference>
<evidence type="ECO:0000256" key="13">
    <source>
        <dbReference type="ARBA" id="ARBA00047880"/>
    </source>
</evidence>
<evidence type="ECO:0000256" key="15">
    <source>
        <dbReference type="PIRNR" id="PIRNR004491"/>
    </source>
</evidence>
<sequence length="312" mass="35224">METIFLQHPIDINTLKRNSTVMALGFFDGVHKGHQAVINKAIEIAKQTGTTTSVMTFNPHPKEVLRKQEGEMKYITPLLDKIEKIRNLGVDTLYVVKFTRDFAELTPQEFVDQYLIGLNVIHAVAGFDFTYGALGKGTMETLPFHSRGKLKSSIVEKLEADNQKVSSTRIRALLEAGEVENVTKLLGEPYSLRGTVIDGEKRGRTIGFPTANIKPIENNIIPKTGVYAVMLKVRDREVSGVCNIGYKPTFHKEADEPVIEVHLFSFNEDIYGEEVELTWFFHIRDEQKFPSLDDLVKQISLDKEKAMKLLPS</sequence>
<dbReference type="SMART" id="SM00904">
    <property type="entry name" value="Flavokinase"/>
    <property type="match status" value="1"/>
</dbReference>
<dbReference type="GO" id="GO:0005524">
    <property type="term" value="F:ATP binding"/>
    <property type="evidence" value="ECO:0007669"/>
    <property type="project" value="UniProtKB-UniRule"/>
</dbReference>
<comment type="catalytic activity">
    <reaction evidence="13 15">
        <text>riboflavin + ATP = FMN + ADP + H(+)</text>
        <dbReference type="Rhea" id="RHEA:14357"/>
        <dbReference type="ChEBI" id="CHEBI:15378"/>
        <dbReference type="ChEBI" id="CHEBI:30616"/>
        <dbReference type="ChEBI" id="CHEBI:57986"/>
        <dbReference type="ChEBI" id="CHEBI:58210"/>
        <dbReference type="ChEBI" id="CHEBI:456216"/>
        <dbReference type="EC" id="2.7.1.26"/>
    </reaction>
</comment>
<dbReference type="KEGG" id="bkw:BkAM31D_14545"/>